<keyword evidence="2" id="KW-1185">Reference proteome</keyword>
<gene>
    <name evidence="1" type="ORF">Pro02_48490</name>
</gene>
<protein>
    <submittedName>
        <fullName evidence="1">Uncharacterized protein</fullName>
    </submittedName>
</protein>
<evidence type="ECO:0000313" key="1">
    <source>
        <dbReference type="EMBL" id="GIH86441.1"/>
    </source>
</evidence>
<dbReference type="AlphaFoldDB" id="A0A8J3S0S1"/>
<dbReference type="RefSeq" id="WP_189243014.1">
    <property type="nucleotide sequence ID" value="NZ_BMQP01000026.1"/>
</dbReference>
<organism evidence="1 2">
    <name type="scientific">Planobispora rosea</name>
    <dbReference type="NCBI Taxonomy" id="35762"/>
    <lineage>
        <taxon>Bacteria</taxon>
        <taxon>Bacillati</taxon>
        <taxon>Actinomycetota</taxon>
        <taxon>Actinomycetes</taxon>
        <taxon>Streptosporangiales</taxon>
        <taxon>Streptosporangiaceae</taxon>
        <taxon>Planobispora</taxon>
    </lineage>
</organism>
<comment type="caution">
    <text evidence="1">The sequence shown here is derived from an EMBL/GenBank/DDBJ whole genome shotgun (WGS) entry which is preliminary data.</text>
</comment>
<dbReference type="EMBL" id="BOOI01000046">
    <property type="protein sequence ID" value="GIH86441.1"/>
    <property type="molecule type" value="Genomic_DNA"/>
</dbReference>
<sequence>MIGKGIASAAPTFTVSIWHNTCPLALMRGWHPRDPMQRVFSYPIPAEQARDPHAVLEEAFEAFNVGEGELAAAYRALGNRSLSVGDIVVIGEVAFACAPIGWERPRGSITIAALSAQP</sequence>
<accession>A0A8J3S0S1</accession>
<dbReference type="Proteomes" id="UP000655044">
    <property type="component" value="Unassembled WGS sequence"/>
</dbReference>
<proteinExistence type="predicted"/>
<name>A0A8J3S0S1_PLARO</name>
<evidence type="ECO:0000313" key="2">
    <source>
        <dbReference type="Proteomes" id="UP000655044"/>
    </source>
</evidence>
<reference evidence="1" key="1">
    <citation type="submission" date="2021-01" db="EMBL/GenBank/DDBJ databases">
        <title>Whole genome shotgun sequence of Planobispora rosea NBRC 15558.</title>
        <authorList>
            <person name="Komaki H."/>
            <person name="Tamura T."/>
        </authorList>
    </citation>
    <scope>NUCLEOTIDE SEQUENCE</scope>
    <source>
        <strain evidence="1">NBRC 15558</strain>
    </source>
</reference>